<keyword evidence="2" id="KW-1185">Reference proteome</keyword>
<organism evidence="1 2">
    <name type="scientific">Amycolatopsis speibonae</name>
    <dbReference type="NCBI Taxonomy" id="1450224"/>
    <lineage>
        <taxon>Bacteria</taxon>
        <taxon>Bacillati</taxon>
        <taxon>Actinomycetota</taxon>
        <taxon>Actinomycetes</taxon>
        <taxon>Pseudonocardiales</taxon>
        <taxon>Pseudonocardiaceae</taxon>
        <taxon>Amycolatopsis</taxon>
    </lineage>
</organism>
<sequence length="124" mass="13591">MNDPEPTLELRVRRGGNAVLAERLTRALHAELNEFEGVMMRYAPPAPPGENSKSAVAEAVTLWAFLSTAATVTGTVLIQAIKTWAEAKRCTVHLTIGDAEIELPQGLDDAQVRVITRLLEERRS</sequence>
<evidence type="ECO:0000313" key="2">
    <source>
        <dbReference type="Proteomes" id="UP001595645"/>
    </source>
</evidence>
<dbReference type="InterPro" id="IPR045428">
    <property type="entry name" value="EACC1"/>
</dbReference>
<reference evidence="2" key="1">
    <citation type="journal article" date="2019" name="Int. J. Syst. Evol. Microbiol.">
        <title>The Global Catalogue of Microorganisms (GCM) 10K type strain sequencing project: providing services to taxonomists for standard genome sequencing and annotation.</title>
        <authorList>
            <consortium name="The Broad Institute Genomics Platform"/>
            <consortium name="The Broad Institute Genome Sequencing Center for Infectious Disease"/>
            <person name="Wu L."/>
            <person name="Ma J."/>
        </authorList>
    </citation>
    <scope>NUCLEOTIDE SEQUENCE [LARGE SCALE GENOMIC DNA]</scope>
    <source>
        <strain evidence="2">CGMCC 4.7676</strain>
    </source>
</reference>
<proteinExistence type="predicted"/>
<name>A0ABV7P0P9_9PSEU</name>
<protein>
    <submittedName>
        <fullName evidence="1">Uncharacterized protein</fullName>
    </submittedName>
</protein>
<evidence type="ECO:0000313" key="1">
    <source>
        <dbReference type="EMBL" id="MFC3451372.1"/>
    </source>
</evidence>
<gene>
    <name evidence="1" type="ORF">ACFOSH_18225</name>
</gene>
<comment type="caution">
    <text evidence="1">The sequence shown here is derived from an EMBL/GenBank/DDBJ whole genome shotgun (WGS) entry which is preliminary data.</text>
</comment>
<accession>A0ABV7P0P9</accession>
<dbReference type="Pfam" id="PF19953">
    <property type="entry name" value="EACC1"/>
    <property type="match status" value="1"/>
</dbReference>
<dbReference type="RefSeq" id="WP_378240129.1">
    <property type="nucleotide sequence ID" value="NZ_JBHRWK010000024.1"/>
</dbReference>
<dbReference type="Proteomes" id="UP001595645">
    <property type="component" value="Unassembled WGS sequence"/>
</dbReference>
<dbReference type="EMBL" id="JBHRWK010000024">
    <property type="protein sequence ID" value="MFC3451372.1"/>
    <property type="molecule type" value="Genomic_DNA"/>
</dbReference>